<reference evidence="5 6" key="1">
    <citation type="journal article" date="2019" name="Emerg. Microbes Infect.">
        <title>Comprehensive subspecies identification of 175 nontuberculous mycobacteria species based on 7547 genomic profiles.</title>
        <authorList>
            <person name="Matsumoto Y."/>
            <person name="Kinjo T."/>
            <person name="Motooka D."/>
            <person name="Nabeya D."/>
            <person name="Jung N."/>
            <person name="Uechi K."/>
            <person name="Horii T."/>
            <person name="Iida T."/>
            <person name="Fujita J."/>
            <person name="Nakamura S."/>
        </authorList>
    </citation>
    <scope>NUCLEOTIDE SEQUENCE [LARGE SCALE GENOMIC DNA]</scope>
    <source>
        <strain evidence="5 6">JCM 13574</strain>
    </source>
</reference>
<protein>
    <submittedName>
        <fullName evidence="5">Lipase</fullName>
    </submittedName>
</protein>
<dbReference type="Pfam" id="PF07859">
    <property type="entry name" value="Abhydrolase_3"/>
    <property type="match status" value="1"/>
</dbReference>
<dbReference type="InterPro" id="IPR002168">
    <property type="entry name" value="Lipase_GDXG_HIS_AS"/>
</dbReference>
<organism evidence="5 6">
    <name type="scientific">Mycolicibacterium madagascariense</name>
    <dbReference type="NCBI Taxonomy" id="212765"/>
    <lineage>
        <taxon>Bacteria</taxon>
        <taxon>Bacillati</taxon>
        <taxon>Actinomycetota</taxon>
        <taxon>Actinomycetes</taxon>
        <taxon>Mycobacteriales</taxon>
        <taxon>Mycobacteriaceae</taxon>
        <taxon>Mycolicibacterium</taxon>
    </lineage>
</organism>
<dbReference type="PANTHER" id="PTHR48081:SF8">
    <property type="entry name" value="ALPHA_BETA HYDROLASE FOLD-3 DOMAIN-CONTAINING PROTEIN-RELATED"/>
    <property type="match status" value="1"/>
</dbReference>
<dbReference type="PANTHER" id="PTHR48081">
    <property type="entry name" value="AB HYDROLASE SUPERFAMILY PROTEIN C4A8.06C"/>
    <property type="match status" value="1"/>
</dbReference>
<dbReference type="RefSeq" id="WP_163736285.1">
    <property type="nucleotide sequence ID" value="NZ_AP022610.1"/>
</dbReference>
<evidence type="ECO:0000256" key="2">
    <source>
        <dbReference type="ARBA" id="ARBA00022801"/>
    </source>
</evidence>
<dbReference type="PROSITE" id="PS01173">
    <property type="entry name" value="LIPASE_GDXG_HIS"/>
    <property type="match status" value="1"/>
</dbReference>
<evidence type="ECO:0000256" key="1">
    <source>
        <dbReference type="ARBA" id="ARBA00010515"/>
    </source>
</evidence>
<keyword evidence="6" id="KW-1185">Reference proteome</keyword>
<dbReference type="EMBL" id="AP022610">
    <property type="protein sequence ID" value="BBZ27826.1"/>
    <property type="molecule type" value="Genomic_DNA"/>
</dbReference>
<dbReference type="SUPFAM" id="SSF53474">
    <property type="entry name" value="alpha/beta-Hydrolases"/>
    <property type="match status" value="1"/>
</dbReference>
<gene>
    <name evidence="5" type="ORF">MMAD_21210</name>
</gene>
<accession>A0A7I7XF76</accession>
<dbReference type="InterPro" id="IPR029058">
    <property type="entry name" value="AB_hydrolase_fold"/>
</dbReference>
<evidence type="ECO:0000313" key="5">
    <source>
        <dbReference type="EMBL" id="BBZ27826.1"/>
    </source>
</evidence>
<dbReference type="KEGG" id="mmag:MMAD_21210"/>
<comment type="similarity">
    <text evidence="1">Belongs to the 'GDXG' lipolytic enzyme family.</text>
</comment>
<evidence type="ECO:0000259" key="4">
    <source>
        <dbReference type="Pfam" id="PF07859"/>
    </source>
</evidence>
<dbReference type="GO" id="GO:0016787">
    <property type="term" value="F:hydrolase activity"/>
    <property type="evidence" value="ECO:0007669"/>
    <property type="project" value="UniProtKB-KW"/>
</dbReference>
<dbReference type="InterPro" id="IPR050300">
    <property type="entry name" value="GDXG_lipolytic_enzyme"/>
</dbReference>
<keyword evidence="2" id="KW-0378">Hydrolase</keyword>
<dbReference type="InterPro" id="IPR013094">
    <property type="entry name" value="AB_hydrolase_3"/>
</dbReference>
<sequence>MTRSLPVEGASPAGAAPVPHAEVGRPSPRRLAVLNASSRVMLRLLPRLPDAVKRLLLGRRTVTIDGNTLDTTLQFMLTAQRSAGISGLVASDDVDVARTQLRTLSAMIDAGIVVGVRDTSVPGPAGPLPARHYTPVSGTSGDPALLVFFHGGGFVVGDLDTHDDLCRLICRDAGVQVLAIDYRLAPEHPAPAAIDDCYAAYRWALEHAGELGADPARVAVGGDSAGGNLSAVVCQLARQDGVPLPVLQLLIYPATNFAADTRSKTLFADGFFLTKRDMDWFRDNYLAGSPLALDDPRISPLLAEDLSGLPPAMVLTGGFDPLRDEGNQYADALAAAGVPVDHRQFGPLVHGFANFFPLGGASATGTAEMVSALRAHLSRAAGSR</sequence>
<feature type="domain" description="Alpha/beta hydrolase fold-3" evidence="4">
    <location>
        <begin position="146"/>
        <end position="353"/>
    </location>
</feature>
<evidence type="ECO:0000256" key="3">
    <source>
        <dbReference type="SAM" id="MobiDB-lite"/>
    </source>
</evidence>
<evidence type="ECO:0000313" key="6">
    <source>
        <dbReference type="Proteomes" id="UP000466517"/>
    </source>
</evidence>
<dbReference type="Proteomes" id="UP000466517">
    <property type="component" value="Chromosome"/>
</dbReference>
<name>A0A7I7XF76_9MYCO</name>
<dbReference type="Gene3D" id="3.40.50.1820">
    <property type="entry name" value="alpha/beta hydrolase"/>
    <property type="match status" value="1"/>
</dbReference>
<proteinExistence type="inferred from homology"/>
<dbReference type="FunFam" id="3.40.50.1820:FF:000089">
    <property type="entry name" value="Alpha/beta hydrolase"/>
    <property type="match status" value="1"/>
</dbReference>
<feature type="region of interest" description="Disordered" evidence="3">
    <location>
        <begin position="1"/>
        <end position="25"/>
    </location>
</feature>
<dbReference type="AlphaFoldDB" id="A0A7I7XF76"/>